<dbReference type="Pfam" id="PF05175">
    <property type="entry name" value="MTS"/>
    <property type="match status" value="1"/>
</dbReference>
<protein>
    <recommendedName>
        <fullName evidence="1">peptide chain release factor N(5)-glutamine methyltransferase</fullName>
        <ecNumber evidence="1">2.1.1.297</ecNumber>
    </recommendedName>
</protein>
<feature type="domain" description="Methyltransferase small" evidence="6">
    <location>
        <begin position="112"/>
        <end position="192"/>
    </location>
</feature>
<evidence type="ECO:0000259" key="6">
    <source>
        <dbReference type="Pfam" id="PF05175"/>
    </source>
</evidence>
<dbReference type="EC" id="2.1.1.297" evidence="1"/>
<dbReference type="InterPro" id="IPR004556">
    <property type="entry name" value="HemK-like"/>
</dbReference>
<dbReference type="GO" id="GO:0102559">
    <property type="term" value="F:peptide chain release factor N(5)-glutamine methyltransferase activity"/>
    <property type="evidence" value="ECO:0007669"/>
    <property type="project" value="UniProtKB-EC"/>
</dbReference>
<evidence type="ECO:0000256" key="5">
    <source>
        <dbReference type="ARBA" id="ARBA00048391"/>
    </source>
</evidence>
<dbReference type="PANTHER" id="PTHR18895:SF74">
    <property type="entry name" value="MTRF1L RELEASE FACTOR GLUTAMINE METHYLTRANSFERASE"/>
    <property type="match status" value="1"/>
</dbReference>
<dbReference type="InterPro" id="IPR019874">
    <property type="entry name" value="RF_methyltr_PrmC"/>
</dbReference>
<dbReference type="Proteomes" id="UP001199816">
    <property type="component" value="Unassembled WGS sequence"/>
</dbReference>
<sequence length="286" mass="32323">MSLKNIEKSFVSDLQVLYPENEAQQIWYLTVESLTGFDLRTNRNQRFNPDPCMLNMLADIKKRLLKAEPIQYILNEAWFYDIAFFVNKQVLIPRPETEELVDTIIREQQGRPSVRILDIGTGSGCIPIILKRKLPEATVTACDISPDALAVARKNAARYQVDIRLVQLDFLNETNWPELPIVDVLVSNPPYIPVADKTSMHKNVLDYEPGLALFVPDEDPLLFYRKIAAAATSILAPGGRIYLEVHEKLATETRQLFEAGGFHASIKTDMQGKQRFVMAAFANNGS</sequence>
<evidence type="ECO:0000256" key="1">
    <source>
        <dbReference type="ARBA" id="ARBA00012771"/>
    </source>
</evidence>
<keyword evidence="8" id="KW-1185">Reference proteome</keyword>
<evidence type="ECO:0000256" key="2">
    <source>
        <dbReference type="ARBA" id="ARBA00022603"/>
    </source>
</evidence>
<dbReference type="NCBIfam" id="TIGR00536">
    <property type="entry name" value="hemK_fam"/>
    <property type="match status" value="1"/>
</dbReference>
<evidence type="ECO:0000313" key="7">
    <source>
        <dbReference type="EMBL" id="MCD2422011.1"/>
    </source>
</evidence>
<evidence type="ECO:0000256" key="4">
    <source>
        <dbReference type="ARBA" id="ARBA00022691"/>
    </source>
</evidence>
<dbReference type="Gene3D" id="1.10.8.10">
    <property type="entry name" value="DNA helicase RuvA subunit, C-terminal domain"/>
    <property type="match status" value="1"/>
</dbReference>
<keyword evidence="2 7" id="KW-0489">Methyltransferase</keyword>
<gene>
    <name evidence="7" type="primary">prmC</name>
    <name evidence="7" type="ORF">LQ567_04510</name>
</gene>
<dbReference type="InterPro" id="IPR002052">
    <property type="entry name" value="DNA_methylase_N6_adenine_CS"/>
</dbReference>
<keyword evidence="3 7" id="KW-0808">Transferase</keyword>
<dbReference type="Gene3D" id="3.40.50.150">
    <property type="entry name" value="Vaccinia Virus protein VP39"/>
    <property type="match status" value="1"/>
</dbReference>
<evidence type="ECO:0000313" key="8">
    <source>
        <dbReference type="Proteomes" id="UP001199816"/>
    </source>
</evidence>
<evidence type="ECO:0000256" key="3">
    <source>
        <dbReference type="ARBA" id="ARBA00022679"/>
    </source>
</evidence>
<dbReference type="InterPro" id="IPR029063">
    <property type="entry name" value="SAM-dependent_MTases_sf"/>
</dbReference>
<dbReference type="PROSITE" id="PS00092">
    <property type="entry name" value="N6_MTASE"/>
    <property type="match status" value="1"/>
</dbReference>
<proteinExistence type="predicted"/>
<comment type="catalytic activity">
    <reaction evidence="5">
        <text>L-glutaminyl-[peptide chain release factor] + S-adenosyl-L-methionine = N(5)-methyl-L-glutaminyl-[peptide chain release factor] + S-adenosyl-L-homocysteine + H(+)</text>
        <dbReference type="Rhea" id="RHEA:42896"/>
        <dbReference type="Rhea" id="RHEA-COMP:10271"/>
        <dbReference type="Rhea" id="RHEA-COMP:10272"/>
        <dbReference type="ChEBI" id="CHEBI:15378"/>
        <dbReference type="ChEBI" id="CHEBI:30011"/>
        <dbReference type="ChEBI" id="CHEBI:57856"/>
        <dbReference type="ChEBI" id="CHEBI:59789"/>
        <dbReference type="ChEBI" id="CHEBI:61891"/>
        <dbReference type="EC" id="2.1.1.297"/>
    </reaction>
</comment>
<dbReference type="CDD" id="cd02440">
    <property type="entry name" value="AdoMet_MTases"/>
    <property type="match status" value="1"/>
</dbReference>
<dbReference type="SUPFAM" id="SSF53335">
    <property type="entry name" value="S-adenosyl-L-methionine-dependent methyltransferases"/>
    <property type="match status" value="1"/>
</dbReference>
<dbReference type="InterPro" id="IPR050320">
    <property type="entry name" value="N5-glutamine_MTase"/>
</dbReference>
<dbReference type="InterPro" id="IPR007848">
    <property type="entry name" value="Small_mtfrase_dom"/>
</dbReference>
<dbReference type="EMBL" id="JAJNEC010000004">
    <property type="protein sequence ID" value="MCD2422011.1"/>
    <property type="molecule type" value="Genomic_DNA"/>
</dbReference>
<name>A0ABS8PLW7_9BACT</name>
<keyword evidence="4" id="KW-0949">S-adenosyl-L-methionine</keyword>
<organism evidence="7 8">
    <name type="scientific">Niabella pedocola</name>
    <dbReference type="NCBI Taxonomy" id="1752077"/>
    <lineage>
        <taxon>Bacteria</taxon>
        <taxon>Pseudomonadati</taxon>
        <taxon>Bacteroidota</taxon>
        <taxon>Chitinophagia</taxon>
        <taxon>Chitinophagales</taxon>
        <taxon>Chitinophagaceae</taxon>
        <taxon>Niabella</taxon>
    </lineage>
</organism>
<accession>A0ABS8PLW7</accession>
<dbReference type="NCBIfam" id="TIGR03534">
    <property type="entry name" value="RF_mod_PrmC"/>
    <property type="match status" value="1"/>
</dbReference>
<reference evidence="7 8" key="1">
    <citation type="submission" date="2021-11" db="EMBL/GenBank/DDBJ databases">
        <title>Genomic of Niabella pedocola.</title>
        <authorList>
            <person name="Wu T."/>
        </authorList>
    </citation>
    <scope>NUCLEOTIDE SEQUENCE [LARGE SCALE GENOMIC DNA]</scope>
    <source>
        <strain evidence="7 8">JCM 31011</strain>
    </source>
</reference>
<dbReference type="PANTHER" id="PTHR18895">
    <property type="entry name" value="HEMK METHYLTRANSFERASE"/>
    <property type="match status" value="1"/>
</dbReference>
<dbReference type="RefSeq" id="WP_231002915.1">
    <property type="nucleotide sequence ID" value="NZ_JAJNEC010000004.1"/>
</dbReference>
<dbReference type="GO" id="GO:0032259">
    <property type="term" value="P:methylation"/>
    <property type="evidence" value="ECO:0007669"/>
    <property type="project" value="UniProtKB-KW"/>
</dbReference>
<comment type="caution">
    <text evidence="7">The sequence shown here is derived from an EMBL/GenBank/DDBJ whole genome shotgun (WGS) entry which is preliminary data.</text>
</comment>